<proteinExistence type="predicted"/>
<gene>
    <name evidence="1" type="ORF">HAX54_035725</name>
</gene>
<accession>A0ABS8VH14</accession>
<sequence length="161" mass="17998">MSEVFCDIQIQMCDKYLSFFSLGMSLFQFICADYFGDELPLPLPAVKMMKQDKNEKEKEKKMDSTYTAAAAAKIIKDDSSSRNRALTFTPAFDGLFQFEITEQKKKKKNSTDTAAAKTLNFGAAIDNVAVGESKKNSSKNKALAYAPAFDGLFPFEMFVSR</sequence>
<comment type="caution">
    <text evidence="1">The sequence shown here is derived from an EMBL/GenBank/DDBJ whole genome shotgun (WGS) entry which is preliminary data.</text>
</comment>
<keyword evidence="2" id="KW-1185">Reference proteome</keyword>
<name>A0ABS8VH14_DATST</name>
<dbReference type="EMBL" id="JACEIK010004686">
    <property type="protein sequence ID" value="MCD9646157.1"/>
    <property type="molecule type" value="Genomic_DNA"/>
</dbReference>
<dbReference type="Proteomes" id="UP000823775">
    <property type="component" value="Unassembled WGS sequence"/>
</dbReference>
<reference evidence="1 2" key="1">
    <citation type="journal article" date="2021" name="BMC Genomics">
        <title>Datura genome reveals duplications of psychoactive alkaloid biosynthetic genes and high mutation rate following tissue culture.</title>
        <authorList>
            <person name="Rajewski A."/>
            <person name="Carter-House D."/>
            <person name="Stajich J."/>
            <person name="Litt A."/>
        </authorList>
    </citation>
    <scope>NUCLEOTIDE SEQUENCE [LARGE SCALE GENOMIC DNA]</scope>
    <source>
        <strain evidence="1">AR-01</strain>
    </source>
</reference>
<organism evidence="1 2">
    <name type="scientific">Datura stramonium</name>
    <name type="common">Jimsonweed</name>
    <name type="synonym">Common thornapple</name>
    <dbReference type="NCBI Taxonomy" id="4076"/>
    <lineage>
        <taxon>Eukaryota</taxon>
        <taxon>Viridiplantae</taxon>
        <taxon>Streptophyta</taxon>
        <taxon>Embryophyta</taxon>
        <taxon>Tracheophyta</taxon>
        <taxon>Spermatophyta</taxon>
        <taxon>Magnoliopsida</taxon>
        <taxon>eudicotyledons</taxon>
        <taxon>Gunneridae</taxon>
        <taxon>Pentapetalae</taxon>
        <taxon>asterids</taxon>
        <taxon>lamiids</taxon>
        <taxon>Solanales</taxon>
        <taxon>Solanaceae</taxon>
        <taxon>Solanoideae</taxon>
        <taxon>Datureae</taxon>
        <taxon>Datura</taxon>
    </lineage>
</organism>
<evidence type="ECO:0000313" key="2">
    <source>
        <dbReference type="Proteomes" id="UP000823775"/>
    </source>
</evidence>
<protein>
    <submittedName>
        <fullName evidence="1">Uncharacterized protein</fullName>
    </submittedName>
</protein>
<evidence type="ECO:0000313" key="1">
    <source>
        <dbReference type="EMBL" id="MCD9646157.1"/>
    </source>
</evidence>